<reference evidence="4" key="1">
    <citation type="submission" date="2018-04" db="EMBL/GenBank/DDBJ databases">
        <authorList>
            <person name="Lucker S."/>
            <person name="Sakoula D."/>
        </authorList>
    </citation>
    <scope>NUCLEOTIDE SEQUENCE [LARGE SCALE GENOMIC DNA]</scope>
</reference>
<evidence type="ECO:0000313" key="4">
    <source>
        <dbReference type="Proteomes" id="UP000248168"/>
    </source>
</evidence>
<name>A0A330L3L0_9BACT</name>
<dbReference type="Pfam" id="PF08238">
    <property type="entry name" value="Sel1"/>
    <property type="match status" value="2"/>
</dbReference>
<feature type="repeat" description="TPR" evidence="1">
    <location>
        <begin position="164"/>
        <end position="197"/>
    </location>
</feature>
<dbReference type="OrthoDB" id="9784971at2"/>
<feature type="repeat" description="TPR" evidence="1">
    <location>
        <begin position="96"/>
        <end position="129"/>
    </location>
</feature>
<proteinExistence type="predicted"/>
<evidence type="ECO:0000256" key="1">
    <source>
        <dbReference type="PROSITE-ProRule" id="PRU00339"/>
    </source>
</evidence>
<gene>
    <name evidence="3" type="ORF">NITLEN_10548</name>
</gene>
<keyword evidence="1" id="KW-0802">TPR repeat</keyword>
<organism evidence="3 4">
    <name type="scientific">Nitrospira lenta</name>
    <dbReference type="NCBI Taxonomy" id="1436998"/>
    <lineage>
        <taxon>Bacteria</taxon>
        <taxon>Pseudomonadati</taxon>
        <taxon>Nitrospirota</taxon>
        <taxon>Nitrospiria</taxon>
        <taxon>Nitrospirales</taxon>
        <taxon>Nitrospiraceae</taxon>
        <taxon>Nitrospira</taxon>
    </lineage>
</organism>
<dbReference type="Gene3D" id="1.25.40.10">
    <property type="entry name" value="Tetratricopeptide repeat domain"/>
    <property type="match status" value="3"/>
</dbReference>
<dbReference type="InterPro" id="IPR019734">
    <property type="entry name" value="TPR_rpt"/>
</dbReference>
<dbReference type="PROSITE" id="PS50293">
    <property type="entry name" value="TPR_REGION"/>
    <property type="match status" value="1"/>
</dbReference>
<accession>A0A330L3L0</accession>
<dbReference type="PANTHER" id="PTHR12558">
    <property type="entry name" value="CELL DIVISION CYCLE 16,23,27"/>
    <property type="match status" value="1"/>
</dbReference>
<feature type="region of interest" description="Disordered" evidence="2">
    <location>
        <begin position="36"/>
        <end position="68"/>
    </location>
</feature>
<dbReference type="EMBL" id="OUNR01000001">
    <property type="protein sequence ID" value="SPP63462.1"/>
    <property type="molecule type" value="Genomic_DNA"/>
</dbReference>
<dbReference type="InterPro" id="IPR011990">
    <property type="entry name" value="TPR-like_helical_dom_sf"/>
</dbReference>
<dbReference type="Pfam" id="PF13432">
    <property type="entry name" value="TPR_16"/>
    <property type="match status" value="1"/>
</dbReference>
<evidence type="ECO:0000313" key="3">
    <source>
        <dbReference type="EMBL" id="SPP63462.1"/>
    </source>
</evidence>
<dbReference type="PANTHER" id="PTHR12558:SF13">
    <property type="entry name" value="CELL DIVISION CYCLE PROTEIN 27 HOMOLOG"/>
    <property type="match status" value="1"/>
</dbReference>
<evidence type="ECO:0000256" key="2">
    <source>
        <dbReference type="SAM" id="MobiDB-lite"/>
    </source>
</evidence>
<dbReference type="PROSITE" id="PS50005">
    <property type="entry name" value="TPR"/>
    <property type="match status" value="3"/>
</dbReference>
<sequence length="428" mass="47054">MPIPGESQISMRRLVGLVTILVVPLLFELPGASFAQTPDEQITDPPILESPAPAPPPQSPQQDEHRLSEWTEQERNNAVFMLSELRERVRTFPASAEDRLKLAQGLYRVGDLDAALDECRVALKLQPNNAQALLQLGIVLMAKQDGRAAATALMEAILLDPELTHAHYALGGVQYGLGNVKAAIHSYRRAIELQPNFPDARYRLALLLKLTNRDQEAAQFMEEAAAGGIPQAQFFSGNAYKSGQGVAKDLGRAIFWWNKAAEFAHQPAADALAKLRRQALSNDQTDRRRNDALEGFRTYRALLWAEFPDYSRSGDQDTVGTTLLKDHRLDEAVSILLQESYALSDVALDELARLYETGLDQHLAPFDKKMLSCIETTAAEGFVPAKKALARIYGLGLGVAPDRAKAKAALKGLPKQEAQALMNELSLP</sequence>
<protein>
    <submittedName>
        <fullName evidence="3">Uncharacterized protein</fullName>
    </submittedName>
</protein>
<dbReference type="Proteomes" id="UP000248168">
    <property type="component" value="Unassembled WGS sequence"/>
</dbReference>
<dbReference type="SMART" id="SM00028">
    <property type="entry name" value="TPR"/>
    <property type="match status" value="3"/>
</dbReference>
<dbReference type="SMART" id="SM00671">
    <property type="entry name" value="SEL1"/>
    <property type="match status" value="4"/>
</dbReference>
<keyword evidence="4" id="KW-1185">Reference proteome</keyword>
<dbReference type="AlphaFoldDB" id="A0A330L3L0"/>
<feature type="repeat" description="TPR" evidence="1">
    <location>
        <begin position="130"/>
        <end position="163"/>
    </location>
</feature>
<dbReference type="InterPro" id="IPR006597">
    <property type="entry name" value="Sel1-like"/>
</dbReference>
<dbReference type="SUPFAM" id="SSF48452">
    <property type="entry name" value="TPR-like"/>
    <property type="match status" value="1"/>
</dbReference>
<dbReference type="InParanoid" id="A0A330L3L0"/>
<dbReference type="Pfam" id="PF13414">
    <property type="entry name" value="TPR_11"/>
    <property type="match status" value="1"/>
</dbReference>